<dbReference type="PANTHER" id="PTHR46481">
    <property type="entry name" value="ZINC FINGER BED DOMAIN-CONTAINING PROTEIN 4"/>
    <property type="match status" value="1"/>
</dbReference>
<accession>A0A9Q1B5N5</accession>
<dbReference type="PANTHER" id="PTHR46481:SF10">
    <property type="entry name" value="ZINC FINGER BED DOMAIN-CONTAINING PROTEIN 39"/>
    <property type="match status" value="1"/>
</dbReference>
<keyword evidence="4" id="KW-0862">Zinc</keyword>
<feature type="domain" description="BED-type" evidence="8">
    <location>
        <begin position="23"/>
        <end position="51"/>
    </location>
</feature>
<protein>
    <recommendedName>
        <fullName evidence="8">BED-type domain-containing protein</fullName>
    </recommendedName>
</protein>
<name>A0A9Q1B5N5_9SAUR</name>
<sequence length="266" mass="30093">MSAQRKSILTFGFTDVKKKTDKLRTAKCRFCGVLITDSMSTTSNFLRHIKTHSGKHEEFKWYQQGNASDGAASFKQTMPLDFSCAGHAVAATPPMENTSRCYGQSHPKQKRTVRSVVNDLIVGCSLPLSLVERPQFRRFCEVLDPSSRVMTKADVTMEIDRQYAKVKEEVIALLAKVEAVAVTLDIWSDRRMRGFLGVTAHTILDFELKTRLLACHRFLGQHTSENIFNVFENICTSFRVKEKIFYIVTDNASNMLKAFTTEFPSG</sequence>
<dbReference type="AlphaFoldDB" id="A0A9Q1B5N5"/>
<gene>
    <name evidence="9" type="ORF">JRQ81_004982</name>
</gene>
<evidence type="ECO:0000256" key="1">
    <source>
        <dbReference type="ARBA" id="ARBA00004123"/>
    </source>
</evidence>
<dbReference type="GO" id="GO:0008270">
    <property type="term" value="F:zinc ion binding"/>
    <property type="evidence" value="ECO:0007669"/>
    <property type="project" value="UniProtKB-KW"/>
</dbReference>
<dbReference type="Pfam" id="PF02892">
    <property type="entry name" value="zf-BED"/>
    <property type="match status" value="1"/>
</dbReference>
<evidence type="ECO:0000256" key="5">
    <source>
        <dbReference type="ARBA" id="ARBA00023015"/>
    </source>
</evidence>
<keyword evidence="7" id="KW-0539">Nucleus</keyword>
<keyword evidence="10" id="KW-1185">Reference proteome</keyword>
<dbReference type="GO" id="GO:0005634">
    <property type="term" value="C:nucleus"/>
    <property type="evidence" value="ECO:0007669"/>
    <property type="project" value="UniProtKB-SubCell"/>
</dbReference>
<dbReference type="InterPro" id="IPR003656">
    <property type="entry name" value="Znf_BED"/>
</dbReference>
<keyword evidence="3" id="KW-0863">Zinc-finger</keyword>
<dbReference type="SUPFAM" id="SSF53098">
    <property type="entry name" value="Ribonuclease H-like"/>
    <property type="match status" value="1"/>
</dbReference>
<comment type="caution">
    <text evidence="9">The sequence shown here is derived from an EMBL/GenBank/DDBJ whole genome shotgun (WGS) entry which is preliminary data.</text>
</comment>
<keyword evidence="5" id="KW-0805">Transcription regulation</keyword>
<evidence type="ECO:0000313" key="9">
    <source>
        <dbReference type="EMBL" id="KAJ7341173.1"/>
    </source>
</evidence>
<dbReference type="InterPro" id="IPR012337">
    <property type="entry name" value="RNaseH-like_sf"/>
</dbReference>
<dbReference type="EMBL" id="JAPFRF010000002">
    <property type="protein sequence ID" value="KAJ7341173.1"/>
    <property type="molecule type" value="Genomic_DNA"/>
</dbReference>
<evidence type="ECO:0000256" key="2">
    <source>
        <dbReference type="ARBA" id="ARBA00022723"/>
    </source>
</evidence>
<comment type="subcellular location">
    <subcellularLocation>
        <location evidence="1">Nucleus</location>
    </subcellularLocation>
</comment>
<evidence type="ECO:0000256" key="3">
    <source>
        <dbReference type="ARBA" id="ARBA00022771"/>
    </source>
</evidence>
<evidence type="ECO:0000259" key="8">
    <source>
        <dbReference type="Pfam" id="PF02892"/>
    </source>
</evidence>
<organism evidence="9 10">
    <name type="scientific">Phrynocephalus forsythii</name>
    <dbReference type="NCBI Taxonomy" id="171643"/>
    <lineage>
        <taxon>Eukaryota</taxon>
        <taxon>Metazoa</taxon>
        <taxon>Chordata</taxon>
        <taxon>Craniata</taxon>
        <taxon>Vertebrata</taxon>
        <taxon>Euteleostomi</taxon>
        <taxon>Lepidosauria</taxon>
        <taxon>Squamata</taxon>
        <taxon>Bifurcata</taxon>
        <taxon>Unidentata</taxon>
        <taxon>Episquamata</taxon>
        <taxon>Toxicofera</taxon>
        <taxon>Iguania</taxon>
        <taxon>Acrodonta</taxon>
        <taxon>Agamidae</taxon>
        <taxon>Agaminae</taxon>
        <taxon>Phrynocephalus</taxon>
    </lineage>
</organism>
<evidence type="ECO:0000256" key="6">
    <source>
        <dbReference type="ARBA" id="ARBA00023163"/>
    </source>
</evidence>
<evidence type="ECO:0000313" key="10">
    <source>
        <dbReference type="Proteomes" id="UP001142489"/>
    </source>
</evidence>
<dbReference type="OrthoDB" id="1607513at2759"/>
<evidence type="ECO:0000256" key="4">
    <source>
        <dbReference type="ARBA" id="ARBA00022833"/>
    </source>
</evidence>
<keyword evidence="2" id="KW-0479">Metal-binding</keyword>
<dbReference type="Proteomes" id="UP001142489">
    <property type="component" value="Unassembled WGS sequence"/>
</dbReference>
<dbReference type="InterPro" id="IPR052035">
    <property type="entry name" value="ZnF_BED_domain_contain"/>
</dbReference>
<keyword evidence="6" id="KW-0804">Transcription</keyword>
<proteinExistence type="predicted"/>
<reference evidence="9" key="1">
    <citation type="journal article" date="2023" name="DNA Res.">
        <title>Chromosome-level genome assembly of Phrynocephalus forsythii using third-generation DNA sequencing and Hi-C analysis.</title>
        <authorList>
            <person name="Qi Y."/>
            <person name="Zhao W."/>
            <person name="Zhao Y."/>
            <person name="Niu C."/>
            <person name="Cao S."/>
            <person name="Zhang Y."/>
        </authorList>
    </citation>
    <scope>NUCLEOTIDE SEQUENCE</scope>
    <source>
        <tissue evidence="9">Muscle</tissue>
    </source>
</reference>
<dbReference type="GO" id="GO:0003677">
    <property type="term" value="F:DNA binding"/>
    <property type="evidence" value="ECO:0007669"/>
    <property type="project" value="InterPro"/>
</dbReference>
<evidence type="ECO:0000256" key="7">
    <source>
        <dbReference type="ARBA" id="ARBA00023242"/>
    </source>
</evidence>